<feature type="compositionally biased region" description="Polar residues" evidence="1">
    <location>
        <begin position="195"/>
        <end position="207"/>
    </location>
</feature>
<dbReference type="EMBL" id="CAAALY010001005">
    <property type="protein sequence ID" value="VEL07096.1"/>
    <property type="molecule type" value="Genomic_DNA"/>
</dbReference>
<proteinExistence type="predicted"/>
<dbReference type="Proteomes" id="UP000784294">
    <property type="component" value="Unassembled WGS sequence"/>
</dbReference>
<feature type="region of interest" description="Disordered" evidence="1">
    <location>
        <begin position="115"/>
        <end position="153"/>
    </location>
</feature>
<dbReference type="AlphaFoldDB" id="A0A448WAL7"/>
<feature type="region of interest" description="Disordered" evidence="1">
    <location>
        <begin position="186"/>
        <end position="207"/>
    </location>
</feature>
<evidence type="ECO:0000256" key="1">
    <source>
        <dbReference type="SAM" id="MobiDB-lite"/>
    </source>
</evidence>
<reference evidence="2" key="1">
    <citation type="submission" date="2018-11" db="EMBL/GenBank/DDBJ databases">
        <authorList>
            <consortium name="Pathogen Informatics"/>
        </authorList>
    </citation>
    <scope>NUCLEOTIDE SEQUENCE</scope>
</reference>
<comment type="caution">
    <text evidence="2">The sequence shown here is derived from an EMBL/GenBank/DDBJ whole genome shotgun (WGS) entry which is preliminary data.</text>
</comment>
<organism evidence="2 3">
    <name type="scientific">Protopolystoma xenopodis</name>
    <dbReference type="NCBI Taxonomy" id="117903"/>
    <lineage>
        <taxon>Eukaryota</taxon>
        <taxon>Metazoa</taxon>
        <taxon>Spiralia</taxon>
        <taxon>Lophotrochozoa</taxon>
        <taxon>Platyhelminthes</taxon>
        <taxon>Monogenea</taxon>
        <taxon>Polyopisthocotylea</taxon>
        <taxon>Polystomatidea</taxon>
        <taxon>Polystomatidae</taxon>
        <taxon>Protopolystoma</taxon>
    </lineage>
</organism>
<gene>
    <name evidence="2" type="ORF">PXEA_LOCUS536</name>
</gene>
<evidence type="ECO:0000313" key="3">
    <source>
        <dbReference type="Proteomes" id="UP000784294"/>
    </source>
</evidence>
<accession>A0A448WAL7</accession>
<feature type="compositionally biased region" description="Low complexity" evidence="1">
    <location>
        <begin position="122"/>
        <end position="132"/>
    </location>
</feature>
<sequence>MPFPFLPSVDTLDSPKLISRTAGFSVYTEPLLPLPPPDSSSFSDSFFGSIGVGSACEDNLVDTDITVTEQKINRQHLQQQKALMTTLMISSPSTAGDGCGGGFYNNALHAQSIGDCTRDPSHSSSNSGPTSPFALPLTQVPLDDSGATGSSMACDRSHFEGEAIRSATSSLPSSLAGRLKKASLLHLPRLRQRHASSTGPSTNKAQTTSIIVNAVSSNLNDLHSTSAATTTTRLSLALPTHSKPFNANDSNKLAVLAIRTCSKQSSGRLLSSIIPGLSSPSHRHRVASACITGRSDFANLPDHPLSPEDIPVADGDYQHYLTVHAFHPVVPVPFIANADCNNRHNRPCLAKHIVSPRGIITSIQSPALCSNLSVGQSLQIQPTTCDNSDTNTVTITTRQNHQLTITSTRLSSSLSPTIPPDDNIGLASPPLLQVTSRLLSPSCVQGCESAKFPRAAFIGSRFSEEASLRRSPISHGLGIMYTDASSSRTPGL</sequence>
<protein>
    <submittedName>
        <fullName evidence="2">Uncharacterized protein</fullName>
    </submittedName>
</protein>
<name>A0A448WAL7_9PLAT</name>
<evidence type="ECO:0000313" key="2">
    <source>
        <dbReference type="EMBL" id="VEL07096.1"/>
    </source>
</evidence>
<keyword evidence="3" id="KW-1185">Reference proteome</keyword>